<dbReference type="EMBL" id="KN833047">
    <property type="protein sequence ID" value="KIM75406.1"/>
    <property type="molecule type" value="Genomic_DNA"/>
</dbReference>
<dbReference type="AlphaFoldDB" id="A0A0C3F659"/>
<keyword evidence="2 3" id="KW-0539">Nucleus</keyword>
<feature type="compositionally biased region" description="Low complexity" evidence="4">
    <location>
        <begin position="303"/>
        <end position="314"/>
    </location>
</feature>
<comment type="similarity">
    <text evidence="1 3">Belongs to the cut8/STS1 family.</text>
</comment>
<dbReference type="GO" id="GO:0015031">
    <property type="term" value="P:protein transport"/>
    <property type="evidence" value="ECO:0007669"/>
    <property type="project" value="UniProtKB-UniRule"/>
</dbReference>
<evidence type="ECO:0000256" key="4">
    <source>
        <dbReference type="SAM" id="MobiDB-lite"/>
    </source>
</evidence>
<dbReference type="PANTHER" id="PTHR28032">
    <property type="entry name" value="FI02826P"/>
    <property type="match status" value="1"/>
</dbReference>
<feature type="region of interest" description="Disordered" evidence="4">
    <location>
        <begin position="59"/>
        <end position="142"/>
    </location>
</feature>
<dbReference type="InParanoid" id="A0A0C3F659"/>
<dbReference type="Pfam" id="PF08559">
    <property type="entry name" value="Cut8"/>
    <property type="match status" value="1"/>
</dbReference>
<organism evidence="5 6">
    <name type="scientific">Piloderma croceum (strain F 1598)</name>
    <dbReference type="NCBI Taxonomy" id="765440"/>
    <lineage>
        <taxon>Eukaryota</taxon>
        <taxon>Fungi</taxon>
        <taxon>Dikarya</taxon>
        <taxon>Basidiomycota</taxon>
        <taxon>Agaricomycotina</taxon>
        <taxon>Agaricomycetes</taxon>
        <taxon>Agaricomycetidae</taxon>
        <taxon>Atheliales</taxon>
        <taxon>Atheliaceae</taxon>
        <taxon>Piloderma</taxon>
    </lineage>
</organism>
<keyword evidence="6" id="KW-1185">Reference proteome</keyword>
<feature type="compositionally biased region" description="Basic and acidic residues" evidence="4">
    <location>
        <begin position="91"/>
        <end position="106"/>
    </location>
</feature>
<name>A0A0C3F659_PILCF</name>
<dbReference type="Proteomes" id="UP000054166">
    <property type="component" value="Unassembled WGS sequence"/>
</dbReference>
<dbReference type="GO" id="GO:0071630">
    <property type="term" value="P:nuclear protein quality control by the ubiquitin-proteasome system"/>
    <property type="evidence" value="ECO:0007669"/>
    <property type="project" value="UniProtKB-UniRule"/>
</dbReference>
<dbReference type="STRING" id="765440.A0A0C3F659"/>
<dbReference type="GO" id="GO:0005737">
    <property type="term" value="C:cytoplasm"/>
    <property type="evidence" value="ECO:0007669"/>
    <property type="project" value="UniProtKB-SubCell"/>
</dbReference>
<protein>
    <recommendedName>
        <fullName evidence="3">Tethering factor for nuclear proteasome STS1</fullName>
    </recommendedName>
</protein>
<proteinExistence type="inferred from homology"/>
<dbReference type="PANTHER" id="PTHR28032:SF1">
    <property type="entry name" value="FI02826P"/>
    <property type="match status" value="1"/>
</dbReference>
<dbReference type="Gene3D" id="1.20.58.1590">
    <property type="entry name" value="Tethering factor for nuclear proteasome Cut8/Sts1"/>
    <property type="match status" value="1"/>
</dbReference>
<gene>
    <name evidence="5" type="ORF">PILCRDRAFT_827323</name>
</gene>
<feature type="compositionally biased region" description="Basic and acidic residues" evidence="4">
    <location>
        <begin position="122"/>
        <end position="134"/>
    </location>
</feature>
<evidence type="ECO:0000256" key="1">
    <source>
        <dbReference type="ARBA" id="ARBA00006199"/>
    </source>
</evidence>
<feature type="region of interest" description="Disordered" evidence="4">
    <location>
        <begin position="303"/>
        <end position="328"/>
    </location>
</feature>
<dbReference type="GO" id="GO:0031965">
    <property type="term" value="C:nuclear membrane"/>
    <property type="evidence" value="ECO:0007669"/>
    <property type="project" value="TreeGrafter"/>
</dbReference>
<keyword evidence="3" id="KW-0963">Cytoplasm</keyword>
<sequence>MANVVHPPIDFHHGPASPNLGFGFGMSSPASKVGGWHHQPAITLGHNNPAAFQQLASTMSSSLNRAQKRRHDPEDEDVDTRHGSSHATTGSRDDAMDRSPTPERPKKAPPKRARVMNAVETGSKEKSKENKPPGDEDDGNVDVGVLLASLPPQALLPLLTSLLNAQPSLKSTILPLIPRPTLETAIQVLARSAKKLRDAYPYSNTPTFSSSSSPPSSSPTSFGFGSGFGSARSSTSMFGNSTVGFGRAVPSSIGHSNTHANTNANNSGMRDSYILSRLRPHITEFVSTSTSYLPYFSYIPTSDSPSSTSSSSSSAQPRLPTPKEKPHPTETYLLLSSLTSHILSQPHLTQSSLGPLLLPRLRTEWLAWVDRVNVIVNTEGGMFGGETVKGWEKGLDEFADAKGGAEGAGWEYMREIRDRWVAKVGWLVGRRAVVGMDMEEL</sequence>
<comment type="subcellular location">
    <subcellularLocation>
        <location evidence="3">Cytoplasm</location>
    </subcellularLocation>
    <subcellularLocation>
        <location evidence="3">Nucleus</location>
    </subcellularLocation>
</comment>
<keyword evidence="3" id="KW-0813">Transport</keyword>
<evidence type="ECO:0000256" key="2">
    <source>
        <dbReference type="ARBA" id="ARBA00023242"/>
    </source>
</evidence>
<reference evidence="6" key="2">
    <citation type="submission" date="2015-01" db="EMBL/GenBank/DDBJ databases">
        <title>Evolutionary Origins and Diversification of the Mycorrhizal Mutualists.</title>
        <authorList>
            <consortium name="DOE Joint Genome Institute"/>
            <consortium name="Mycorrhizal Genomics Consortium"/>
            <person name="Kohler A."/>
            <person name="Kuo A."/>
            <person name="Nagy L.G."/>
            <person name="Floudas D."/>
            <person name="Copeland A."/>
            <person name="Barry K.W."/>
            <person name="Cichocki N."/>
            <person name="Veneault-Fourrey C."/>
            <person name="LaButti K."/>
            <person name="Lindquist E.A."/>
            <person name="Lipzen A."/>
            <person name="Lundell T."/>
            <person name="Morin E."/>
            <person name="Murat C."/>
            <person name="Riley R."/>
            <person name="Ohm R."/>
            <person name="Sun H."/>
            <person name="Tunlid A."/>
            <person name="Henrissat B."/>
            <person name="Grigoriev I.V."/>
            <person name="Hibbett D.S."/>
            <person name="Martin F."/>
        </authorList>
    </citation>
    <scope>NUCLEOTIDE SEQUENCE [LARGE SCALE GENOMIC DNA]</scope>
    <source>
        <strain evidence="6">F 1598</strain>
    </source>
</reference>
<dbReference type="OrthoDB" id="10061064at2759"/>
<dbReference type="HOGENOM" id="CLU_056224_0_0_1"/>
<keyword evidence="3" id="KW-0653">Protein transport</keyword>
<comment type="function">
    <text evidence="3">Involved in ubiquitin-mediated protein degradation. Regulatory factor in the ubiquitin/proteasome pathway that controls the turnover of proteasome substrates. Targets proteasomes to the nucleus and facilitates the degradation of nuclear proteins.</text>
</comment>
<evidence type="ECO:0000313" key="6">
    <source>
        <dbReference type="Proteomes" id="UP000054166"/>
    </source>
</evidence>
<evidence type="ECO:0000313" key="5">
    <source>
        <dbReference type="EMBL" id="KIM75406.1"/>
    </source>
</evidence>
<comment type="subunit">
    <text evidence="3">Binds the proteasome.</text>
</comment>
<reference evidence="5 6" key="1">
    <citation type="submission" date="2014-04" db="EMBL/GenBank/DDBJ databases">
        <authorList>
            <consortium name="DOE Joint Genome Institute"/>
            <person name="Kuo A."/>
            <person name="Tarkka M."/>
            <person name="Buscot F."/>
            <person name="Kohler A."/>
            <person name="Nagy L.G."/>
            <person name="Floudas D."/>
            <person name="Copeland A."/>
            <person name="Barry K.W."/>
            <person name="Cichocki N."/>
            <person name="Veneault-Fourrey C."/>
            <person name="LaButti K."/>
            <person name="Lindquist E.A."/>
            <person name="Lipzen A."/>
            <person name="Lundell T."/>
            <person name="Morin E."/>
            <person name="Murat C."/>
            <person name="Sun H."/>
            <person name="Tunlid A."/>
            <person name="Henrissat B."/>
            <person name="Grigoriev I.V."/>
            <person name="Hibbett D.S."/>
            <person name="Martin F."/>
            <person name="Nordberg H.P."/>
            <person name="Cantor M.N."/>
            <person name="Hua S.X."/>
        </authorList>
    </citation>
    <scope>NUCLEOTIDE SEQUENCE [LARGE SCALE GENOMIC DNA]</scope>
    <source>
        <strain evidence="5 6">F 1598</strain>
    </source>
</reference>
<accession>A0A0C3F659</accession>
<dbReference type="InterPro" id="IPR038422">
    <property type="entry name" value="Cut8/Sts1_sf"/>
</dbReference>
<dbReference type="GO" id="GO:0070628">
    <property type="term" value="F:proteasome binding"/>
    <property type="evidence" value="ECO:0007669"/>
    <property type="project" value="TreeGrafter"/>
</dbReference>
<evidence type="ECO:0000256" key="3">
    <source>
        <dbReference type="RuleBase" id="RU368013"/>
    </source>
</evidence>
<dbReference type="GO" id="GO:0031144">
    <property type="term" value="P:proteasome localization"/>
    <property type="evidence" value="ECO:0007669"/>
    <property type="project" value="UniProtKB-UniRule"/>
</dbReference>
<dbReference type="InterPro" id="IPR013868">
    <property type="entry name" value="Cut8/Sts1_fam"/>
</dbReference>